<feature type="compositionally biased region" description="Acidic residues" evidence="1">
    <location>
        <begin position="230"/>
        <end position="241"/>
    </location>
</feature>
<dbReference type="PANTHER" id="PTHR42085">
    <property type="entry name" value="F-BOX DOMAIN-CONTAINING PROTEIN"/>
    <property type="match status" value="1"/>
</dbReference>
<comment type="caution">
    <text evidence="2">The sequence shown here is derived from an EMBL/GenBank/DDBJ whole genome shotgun (WGS) entry which is preliminary data.</text>
</comment>
<evidence type="ECO:0000313" key="2">
    <source>
        <dbReference type="EMBL" id="KAK3671770.1"/>
    </source>
</evidence>
<name>A0AAE0TTU0_9PEZI</name>
<organism evidence="2 3">
    <name type="scientific">Recurvomyces mirabilis</name>
    <dbReference type="NCBI Taxonomy" id="574656"/>
    <lineage>
        <taxon>Eukaryota</taxon>
        <taxon>Fungi</taxon>
        <taxon>Dikarya</taxon>
        <taxon>Ascomycota</taxon>
        <taxon>Pezizomycotina</taxon>
        <taxon>Dothideomycetes</taxon>
        <taxon>Dothideomycetidae</taxon>
        <taxon>Mycosphaerellales</taxon>
        <taxon>Teratosphaeriaceae</taxon>
        <taxon>Recurvomyces</taxon>
    </lineage>
</organism>
<keyword evidence="3" id="KW-1185">Reference proteome</keyword>
<dbReference type="Proteomes" id="UP001274830">
    <property type="component" value="Unassembled WGS sequence"/>
</dbReference>
<feature type="region of interest" description="Disordered" evidence="1">
    <location>
        <begin position="230"/>
        <end position="271"/>
    </location>
</feature>
<dbReference type="AlphaFoldDB" id="A0AAE0TTU0"/>
<sequence>MTAQPARITTRIRRASLLGLPAELRLRIYSFYLRDLLVIVHRQNTSHKGPDDLSYHHTILEVCRTIRREIHIPFLQTITFELRDLHTECNFSAWLDNLGDKAVTNLRRLNFDCVGKCSQPGRTEDEEADAEVEVEADAIYCYRELHLDLTTPDAADILDIRDLHPMDLCDYSDEELNPFCSSQALPCVELNCAAEIEAVEQLTWREGVPVVTKERLLRVWRSLCQDNEDAVVGSDDDEAGSDDGRAEDDHVDDEADSHEGGDHEEVEDEVM</sequence>
<reference evidence="2" key="1">
    <citation type="submission" date="2023-07" db="EMBL/GenBank/DDBJ databases">
        <title>Black Yeasts Isolated from many extreme environments.</title>
        <authorList>
            <person name="Coleine C."/>
            <person name="Stajich J.E."/>
            <person name="Selbmann L."/>
        </authorList>
    </citation>
    <scope>NUCLEOTIDE SEQUENCE</scope>
    <source>
        <strain evidence="2">CCFEE 5485</strain>
    </source>
</reference>
<proteinExistence type="predicted"/>
<accession>A0AAE0TTU0</accession>
<dbReference type="PANTHER" id="PTHR42085:SF2">
    <property type="entry name" value="F-BOX DOMAIN-CONTAINING PROTEIN"/>
    <property type="match status" value="1"/>
</dbReference>
<dbReference type="EMBL" id="JAUTXT010000039">
    <property type="protein sequence ID" value="KAK3671770.1"/>
    <property type="molecule type" value="Genomic_DNA"/>
</dbReference>
<gene>
    <name evidence="2" type="ORF">LTR78_008315</name>
</gene>
<evidence type="ECO:0000256" key="1">
    <source>
        <dbReference type="SAM" id="MobiDB-lite"/>
    </source>
</evidence>
<evidence type="ECO:0000313" key="3">
    <source>
        <dbReference type="Proteomes" id="UP001274830"/>
    </source>
</evidence>
<dbReference type="InterPro" id="IPR038883">
    <property type="entry name" value="AN11006-like"/>
</dbReference>
<protein>
    <submittedName>
        <fullName evidence="2">Uncharacterized protein</fullName>
    </submittedName>
</protein>